<feature type="transmembrane region" description="Helical" evidence="5">
    <location>
        <begin position="605"/>
        <end position="628"/>
    </location>
</feature>
<feature type="transmembrane region" description="Helical" evidence="5">
    <location>
        <begin position="756"/>
        <end position="778"/>
    </location>
</feature>
<dbReference type="Gene3D" id="1.20.1250.20">
    <property type="entry name" value="MFS general substrate transporter like domains"/>
    <property type="match status" value="2"/>
</dbReference>
<dbReference type="PROSITE" id="PS00217">
    <property type="entry name" value="SUGAR_TRANSPORT_2"/>
    <property type="match status" value="2"/>
</dbReference>
<dbReference type="PANTHER" id="PTHR23503">
    <property type="entry name" value="SOLUTE CARRIER FAMILY 2"/>
    <property type="match status" value="1"/>
</dbReference>
<feature type="transmembrane region" description="Helical" evidence="5">
    <location>
        <begin position="301"/>
        <end position="319"/>
    </location>
</feature>
<keyword evidence="3 5" id="KW-1133">Transmembrane helix</keyword>
<comment type="caution">
    <text evidence="7">The sequence shown here is derived from an EMBL/GenBank/DDBJ whole genome shotgun (WGS) entry which is preliminary data.</text>
</comment>
<dbReference type="EMBL" id="SCEB01002452">
    <property type="protein sequence ID" value="RXM95361.1"/>
    <property type="molecule type" value="Genomic_DNA"/>
</dbReference>
<feature type="transmembrane region" description="Helical" evidence="5">
    <location>
        <begin position="577"/>
        <end position="599"/>
    </location>
</feature>
<dbReference type="Proteomes" id="UP000289886">
    <property type="component" value="Unassembled WGS sequence"/>
</dbReference>
<feature type="domain" description="Major facilitator superfamily (MFS) profile" evidence="6">
    <location>
        <begin position="1"/>
        <end position="428"/>
    </location>
</feature>
<feature type="transmembrane region" description="Helical" evidence="5">
    <location>
        <begin position="693"/>
        <end position="716"/>
    </location>
</feature>
<proteinExistence type="predicted"/>
<evidence type="ECO:0000259" key="6">
    <source>
        <dbReference type="PROSITE" id="PS50850"/>
    </source>
</evidence>
<dbReference type="InterPro" id="IPR020846">
    <property type="entry name" value="MFS_dom"/>
</dbReference>
<evidence type="ECO:0000313" key="8">
    <source>
        <dbReference type="Proteomes" id="UP000289886"/>
    </source>
</evidence>
<feature type="transmembrane region" description="Helical" evidence="5">
    <location>
        <begin position="728"/>
        <end position="749"/>
    </location>
</feature>
<keyword evidence="8" id="KW-1185">Reference proteome</keyword>
<dbReference type="GO" id="GO:0070837">
    <property type="term" value="P:dehydroascorbic acid transport"/>
    <property type="evidence" value="ECO:0007669"/>
    <property type="project" value="TreeGrafter"/>
</dbReference>
<dbReference type="CDD" id="cd17431">
    <property type="entry name" value="MFS_GLUT_Class1"/>
    <property type="match status" value="1"/>
</dbReference>
<feature type="transmembrane region" description="Helical" evidence="5">
    <location>
        <begin position="516"/>
        <end position="534"/>
    </location>
</feature>
<feature type="transmembrane region" description="Helical" evidence="5">
    <location>
        <begin position="273"/>
        <end position="295"/>
    </location>
</feature>
<evidence type="ECO:0000256" key="4">
    <source>
        <dbReference type="ARBA" id="ARBA00023136"/>
    </source>
</evidence>
<dbReference type="InterPro" id="IPR003663">
    <property type="entry name" value="Sugar/inositol_transpt"/>
</dbReference>
<dbReference type="NCBIfam" id="TIGR00879">
    <property type="entry name" value="SP"/>
    <property type="match status" value="2"/>
</dbReference>
<feature type="transmembrane region" description="Helical" evidence="5">
    <location>
        <begin position="94"/>
        <end position="116"/>
    </location>
</feature>
<dbReference type="GO" id="GO:0016747">
    <property type="term" value="F:acyltransferase activity, transferring groups other than amino-acyl groups"/>
    <property type="evidence" value="ECO:0007669"/>
    <property type="project" value="InterPro"/>
</dbReference>
<dbReference type="GO" id="GO:0055056">
    <property type="term" value="F:D-glucose transmembrane transporter activity"/>
    <property type="evidence" value="ECO:0007669"/>
    <property type="project" value="TreeGrafter"/>
</dbReference>
<evidence type="ECO:0000256" key="5">
    <source>
        <dbReference type="SAM" id="Phobius"/>
    </source>
</evidence>
<feature type="transmembrane region" description="Helical" evidence="5">
    <location>
        <begin position="210"/>
        <end position="233"/>
    </location>
</feature>
<protein>
    <submittedName>
        <fullName evidence="7">Solute carrier family 2, facilitated glucose transporter member 2</fullName>
    </submittedName>
</protein>
<feature type="transmembrane region" description="Helical" evidence="5">
    <location>
        <begin position="245"/>
        <end position="266"/>
    </location>
</feature>
<dbReference type="PANTHER" id="PTHR23503:SF27">
    <property type="entry name" value="SOLUTE CARRIER FAMILY 2, FACILITATED GLUCOSE TRANSPORTER MEMBER 2"/>
    <property type="match status" value="1"/>
</dbReference>
<feature type="domain" description="Major facilitator superfamily (MFS) profile" evidence="6">
    <location>
        <begin position="419"/>
        <end position="877"/>
    </location>
</feature>
<dbReference type="FunFam" id="1.20.1250.20:FF:000029">
    <property type="entry name" value="solute carrier family 2, facilitated glucose transporter member 4"/>
    <property type="match status" value="2"/>
</dbReference>
<dbReference type="GO" id="GO:0005903">
    <property type="term" value="C:brush border"/>
    <property type="evidence" value="ECO:0007669"/>
    <property type="project" value="TreeGrafter"/>
</dbReference>
<feature type="transmembrane region" description="Helical" evidence="5">
    <location>
        <begin position="852"/>
        <end position="871"/>
    </location>
</feature>
<keyword evidence="7" id="KW-0762">Sugar transport</keyword>
<dbReference type="AlphaFoldDB" id="A0A444V4L5"/>
<dbReference type="GO" id="GO:0046323">
    <property type="term" value="P:D-glucose import"/>
    <property type="evidence" value="ECO:0007669"/>
    <property type="project" value="TreeGrafter"/>
</dbReference>
<keyword evidence="4 5" id="KW-0472">Membrane</keyword>
<feature type="transmembrane region" description="Helical" evidence="5">
    <location>
        <begin position="6"/>
        <end position="24"/>
    </location>
</feature>
<dbReference type="PROSITE" id="PS50850">
    <property type="entry name" value="MFS"/>
    <property type="match status" value="2"/>
</dbReference>
<gene>
    <name evidence="7" type="ORF">EOD39_16965</name>
</gene>
<dbReference type="InterPro" id="IPR016039">
    <property type="entry name" value="Thiolase-like"/>
</dbReference>
<dbReference type="PRINTS" id="PR00171">
    <property type="entry name" value="SUGRTRNSPORT"/>
</dbReference>
<feature type="transmembrane region" description="Helical" evidence="5">
    <location>
        <begin position="484"/>
        <end position="504"/>
    </location>
</feature>
<dbReference type="Pfam" id="PF00083">
    <property type="entry name" value="Sugar_tr"/>
    <property type="match status" value="2"/>
</dbReference>
<evidence type="ECO:0000313" key="7">
    <source>
        <dbReference type="EMBL" id="RXM95361.1"/>
    </source>
</evidence>
<comment type="subcellular location">
    <subcellularLocation>
        <location evidence="1">Membrane</location>
        <topology evidence="1">Multi-pass membrane protein</topology>
    </subcellularLocation>
</comment>
<dbReference type="InterPro" id="IPR045263">
    <property type="entry name" value="GLUT"/>
</dbReference>
<dbReference type="InterPro" id="IPR036259">
    <property type="entry name" value="MFS_trans_sf"/>
</dbReference>
<keyword evidence="7" id="KW-0813">Transport</keyword>
<feature type="transmembrane region" description="Helical" evidence="5">
    <location>
        <begin position="31"/>
        <end position="51"/>
    </location>
</feature>
<dbReference type="PROSITE" id="PS00216">
    <property type="entry name" value="SUGAR_TRANSPORT_1"/>
    <property type="match status" value="2"/>
</dbReference>
<sequence>MYWSLSVSIFSIGGMVSSFLVGWVGDSLGRIKGMFTVNILAVVGGLLMGLAKMGPAHILVIAGRAVMGFYCGLSSGLVPMYIGEIAPTAYRGALGTLHQLAIVTGILISQVIGLDFLLGNDIMWPVLLGLSGAPSILQSVLLLICPESPRYLYIKLGKEEEAKKTLKRFKGEYDTTKDIAEMQKEKEEAMKESKVSLLQLIRSPSYRQPLFVALMLHLSQQFSGVNAIFYYSTAIFTTAGVGQPVYATIGVGVINTILTMVSVLIVDKAGRRNLFLIGLAGMCLCAIMMTVGLVLLSTYSWMSYISMTAIFLFVSFFEIGPGPIPWFIVAELFSQGPRPAALALAGCCNWTSNFIIGMCFPYIEEICLKESEVVLCGGSESMSQAPYAVRNIRFGTKFGVDLKMEDTLWAGLTDLHVKIPMGITAENLAVQYEISREDCDKYAHKTQQRWKAETHYGRVLNVLPNESLLLNGTEARVLHPSVTMYWSLSVSIFSIGGMVSSFLVGWVGDSLGRIKGMFTVNILAVVGGLLMGLAKMGPAHILVIAGRAVMGFYCGLSSGLVPMYIGEIAPTAYRGALGTLHQLAIVTGILISQVIGLDFLLGNDIMWPVLLGLSGAPSILQSVLLLICPESPRYLYIKLGKEEEAKKTLKRFKGEYDTTKDIAEMQKEKEEAMKESKVSLLQLIRSPSYRQPLFVALMLHLSQQFSGVNAIFYYSTAIFTTAGVGQPVYATIGVGVINTILTMVSVLIVDKAGRRNLFLIGLAGMCLCAIMMTVGLVLLSTYSWMSYISMTAIFLFVSFFEIGPGPIPWFIVAEFFSQGPRPAALALAGCCNWTSNFIIGMCFPYIEALCGSYVFIIFAVMLFGFTLFTYFRVPETKGKTFEEISSEFRRRRHAPPSGPKTATELELLERSTDA</sequence>
<feature type="transmembrane region" description="Helical" evidence="5">
    <location>
        <begin position="823"/>
        <end position="846"/>
    </location>
</feature>
<accession>A0A444V4L5</accession>
<dbReference type="SUPFAM" id="SSF53901">
    <property type="entry name" value="Thiolase-like"/>
    <property type="match status" value="1"/>
</dbReference>
<dbReference type="InterPro" id="IPR005828">
    <property type="entry name" value="MFS_sugar_transport-like"/>
</dbReference>
<evidence type="ECO:0000256" key="1">
    <source>
        <dbReference type="ARBA" id="ARBA00004141"/>
    </source>
</evidence>
<name>A0A444V4L5_ACIRT</name>
<evidence type="ECO:0000256" key="3">
    <source>
        <dbReference type="ARBA" id="ARBA00022989"/>
    </source>
</evidence>
<dbReference type="InterPro" id="IPR005829">
    <property type="entry name" value="Sugar_transporter_CS"/>
</dbReference>
<dbReference type="SUPFAM" id="SSF103473">
    <property type="entry name" value="MFS general substrate transporter"/>
    <property type="match status" value="2"/>
</dbReference>
<keyword evidence="2 5" id="KW-0812">Transmembrane</keyword>
<organism evidence="7 8">
    <name type="scientific">Acipenser ruthenus</name>
    <name type="common">Sterlet sturgeon</name>
    <dbReference type="NCBI Taxonomy" id="7906"/>
    <lineage>
        <taxon>Eukaryota</taxon>
        <taxon>Metazoa</taxon>
        <taxon>Chordata</taxon>
        <taxon>Craniata</taxon>
        <taxon>Vertebrata</taxon>
        <taxon>Euteleostomi</taxon>
        <taxon>Actinopterygii</taxon>
        <taxon>Chondrostei</taxon>
        <taxon>Acipenseriformes</taxon>
        <taxon>Acipenseridae</taxon>
        <taxon>Acipenser</taxon>
    </lineage>
</organism>
<evidence type="ECO:0000256" key="2">
    <source>
        <dbReference type="ARBA" id="ARBA00022692"/>
    </source>
</evidence>
<feature type="transmembrane region" description="Helical" evidence="5">
    <location>
        <begin position="122"/>
        <end position="145"/>
    </location>
</feature>
<dbReference type="GO" id="GO:0005886">
    <property type="term" value="C:plasma membrane"/>
    <property type="evidence" value="ECO:0007669"/>
    <property type="project" value="TreeGrafter"/>
</dbReference>
<reference evidence="7 8" key="1">
    <citation type="submission" date="2019-01" db="EMBL/GenBank/DDBJ databases">
        <title>Draft Genome and Complete Hox-Cluster Characterization of the Sterlet Sturgeon (Acipenser ruthenus).</title>
        <authorList>
            <person name="Wei Q."/>
        </authorList>
    </citation>
    <scope>NUCLEOTIDE SEQUENCE [LARGE SCALE GENOMIC DNA]</scope>
    <source>
        <strain evidence="7">WHYD16114868_AA</strain>
        <tissue evidence="7">Blood</tissue>
    </source>
</reference>